<keyword evidence="2" id="KW-1185">Reference proteome</keyword>
<evidence type="ECO:0000313" key="2">
    <source>
        <dbReference type="Proteomes" id="UP000058660"/>
    </source>
</evidence>
<dbReference type="InterPro" id="IPR001387">
    <property type="entry name" value="Cro/C1-type_HTH"/>
</dbReference>
<keyword evidence="1" id="KW-0614">Plasmid</keyword>
<dbReference type="RefSeq" id="WP_003049748.1">
    <property type="nucleotide sequence ID" value="NZ_CP010825.1"/>
</dbReference>
<evidence type="ECO:0000313" key="1">
    <source>
        <dbReference type="EMBL" id="ALJ92307.1"/>
    </source>
</evidence>
<dbReference type="EMBL" id="CP010825">
    <property type="protein sequence ID" value="ALJ92307.1"/>
    <property type="molecule type" value="Genomic_DNA"/>
</dbReference>
<protein>
    <recommendedName>
        <fullName evidence="3">HTH cro/C1-type domain-containing protein</fullName>
    </recommendedName>
</protein>
<name>A0ABM5VQL0_THEA5</name>
<gene>
    <name evidence="1" type="ORF">TO73_2778</name>
</gene>
<geneLocation type="plasmid" evidence="1 2">
    <name>pTA69</name>
</geneLocation>
<evidence type="ECO:0008006" key="3">
    <source>
        <dbReference type="Google" id="ProtNLM"/>
    </source>
</evidence>
<reference evidence="2" key="1">
    <citation type="journal article" date="2015" name="PLoS ONE">
        <title>Complete Genome Sequence of Thermus aquaticus Y51MC23.</title>
        <authorList>
            <person name="Brumm P.J."/>
            <person name="Monsma S."/>
            <person name="Keough B."/>
            <person name="Jasinovica S."/>
            <person name="Ferguson E."/>
            <person name="Schoenfeld T."/>
            <person name="Lodes M."/>
            <person name="Mead D.A."/>
        </authorList>
    </citation>
    <scope>NUCLEOTIDE SEQUENCE [LARGE SCALE GENOMIC DNA]</scope>
    <source>
        <strain evidence="2">BAA-2747 / Y51MC23</strain>
    </source>
</reference>
<dbReference type="CDD" id="cd00093">
    <property type="entry name" value="HTH_XRE"/>
    <property type="match status" value="1"/>
</dbReference>
<sequence>MGIHIFRPDYGEAGFTLPCPACGHEYDPGDCYFSRPCPRCGLDTDGDSLPWWVRSVVQGLRHRLGLPVERVREELARLIGISPKTLKRWEYRYCSPDNWRRFAEAVKAFL</sequence>
<proteinExistence type="predicted"/>
<accession>A0ABM5VQL0</accession>
<dbReference type="Proteomes" id="UP000058660">
    <property type="component" value="Plasmid pTA69"/>
</dbReference>
<organism evidence="1 2">
    <name type="scientific">Thermus aquaticus (strain ATCC BAA-2747 / Y51MC23)</name>
    <dbReference type="NCBI Taxonomy" id="498848"/>
    <lineage>
        <taxon>Bacteria</taxon>
        <taxon>Thermotogati</taxon>
        <taxon>Deinococcota</taxon>
        <taxon>Deinococci</taxon>
        <taxon>Thermales</taxon>
        <taxon>Thermaceae</taxon>
        <taxon>Thermus</taxon>
    </lineage>
</organism>